<evidence type="ECO:0000256" key="3">
    <source>
        <dbReference type="ARBA" id="ARBA00022679"/>
    </source>
</evidence>
<reference evidence="9" key="1">
    <citation type="submission" date="2018-11" db="EMBL/GenBank/DDBJ databases">
        <title>A novel umbravirus infecting strawberry plants.</title>
        <authorList>
            <person name="Koloniuk I."/>
            <person name="Franova J."/>
            <person name="Sarkisova T."/>
            <person name="Pribylova J."/>
        </authorList>
    </citation>
    <scope>NUCLEOTIDE SEQUENCE</scope>
    <source>
        <strain evidence="9">1-2017B</strain>
    </source>
</reference>
<dbReference type="EC" id="2.7.7.48" evidence="1 7"/>
<dbReference type="InterPro" id="IPR043128">
    <property type="entry name" value="Rev_trsase/Diguanyl_cyclase"/>
</dbReference>
<evidence type="ECO:0000313" key="9">
    <source>
        <dbReference type="EMBL" id="QGX02202.1"/>
    </source>
</evidence>
<feature type="domain" description="RdRp catalytic" evidence="8">
    <location>
        <begin position="398"/>
        <end position="510"/>
    </location>
</feature>
<dbReference type="EMBL" id="MK211274">
    <property type="protein sequence ID" value="QGX02202.1"/>
    <property type="molecule type" value="Genomic_RNA"/>
</dbReference>
<evidence type="ECO:0000256" key="6">
    <source>
        <dbReference type="ARBA" id="ARBA00022953"/>
    </source>
</evidence>
<keyword evidence="2 7" id="KW-0696">RNA-directed RNA polymerase</keyword>
<dbReference type="InterPro" id="IPR007094">
    <property type="entry name" value="RNA-dir_pol_PSvirus"/>
</dbReference>
<dbReference type="Gene3D" id="3.30.70.270">
    <property type="match status" value="1"/>
</dbReference>
<dbReference type="GO" id="GO:0039694">
    <property type="term" value="P:viral RNA genome replication"/>
    <property type="evidence" value="ECO:0007669"/>
    <property type="project" value="InterPro"/>
</dbReference>
<dbReference type="GO" id="GO:0003723">
    <property type="term" value="F:RNA binding"/>
    <property type="evidence" value="ECO:0007669"/>
    <property type="project" value="InterPro"/>
</dbReference>
<dbReference type="InterPro" id="IPR002166">
    <property type="entry name" value="RNA_pol_HCV"/>
</dbReference>
<name>A0A7S5GI45_9TOMB</name>
<organism evidence="9">
    <name type="scientific">Strawberry associated virus A</name>
    <dbReference type="NCBI Taxonomy" id="2684439"/>
    <lineage>
        <taxon>Viruses</taxon>
        <taxon>Riboviria</taxon>
        <taxon>Orthornavirae</taxon>
        <taxon>Kitrinoviricota</taxon>
        <taxon>Tolucaviricetes</taxon>
        <taxon>Tolivirales</taxon>
        <taxon>Tombusviridae</taxon>
        <taxon>Calvusvirinae</taxon>
        <taxon>Umbravirus</taxon>
    </lineage>
</organism>
<comment type="catalytic activity">
    <reaction evidence="7">
        <text>RNA(n) + a ribonucleoside 5'-triphosphate = RNA(n+1) + diphosphate</text>
        <dbReference type="Rhea" id="RHEA:21248"/>
        <dbReference type="Rhea" id="RHEA-COMP:14527"/>
        <dbReference type="Rhea" id="RHEA-COMP:17342"/>
        <dbReference type="ChEBI" id="CHEBI:33019"/>
        <dbReference type="ChEBI" id="CHEBI:61557"/>
        <dbReference type="ChEBI" id="CHEBI:140395"/>
        <dbReference type="EC" id="2.7.7.48"/>
    </reaction>
</comment>
<accession>A0A7S5GI45</accession>
<dbReference type="SUPFAM" id="SSF56672">
    <property type="entry name" value="DNA/RNA polymerases"/>
    <property type="match status" value="1"/>
</dbReference>
<evidence type="ECO:0000256" key="2">
    <source>
        <dbReference type="ARBA" id="ARBA00022484"/>
    </source>
</evidence>
<keyword evidence="3 7" id="KW-0808">Transferase</keyword>
<proteinExistence type="predicted"/>
<keyword evidence="6 7" id="KW-0693">Viral RNA replication</keyword>
<dbReference type="GO" id="GO:0000166">
    <property type="term" value="F:nucleotide binding"/>
    <property type="evidence" value="ECO:0007669"/>
    <property type="project" value="UniProtKB-KW"/>
</dbReference>
<evidence type="ECO:0000256" key="4">
    <source>
        <dbReference type="ARBA" id="ARBA00022695"/>
    </source>
</evidence>
<evidence type="ECO:0000256" key="5">
    <source>
        <dbReference type="ARBA" id="ARBA00022741"/>
    </source>
</evidence>
<evidence type="ECO:0000259" key="8">
    <source>
        <dbReference type="PROSITE" id="PS50507"/>
    </source>
</evidence>
<keyword evidence="5 7" id="KW-0547">Nucleotide-binding</keyword>
<dbReference type="PROSITE" id="PS50507">
    <property type="entry name" value="RDRP_SSRNA_POS"/>
    <property type="match status" value="1"/>
</dbReference>
<dbReference type="GO" id="GO:0003968">
    <property type="term" value="F:RNA-directed RNA polymerase activity"/>
    <property type="evidence" value="ECO:0007669"/>
    <property type="project" value="UniProtKB-KW"/>
</dbReference>
<sequence length="691" mass="77737">MAWQAINRITRRRNDRLAELLAEEVDIKAPIDALVGPLPDGSILLDGCVTDIGSKAGFEKALAAAVEEETSTHVWDLRTWQLGLNETPVAEMASILRGTFGFRAPSSANELLGEKYLIDTINEFPETLPVTYEAEEELKKAVQRRSVKGLPVVGPKISASIRAAVKLWLTPTARDLALSRPGNGSGWWTEIPGVSRTFLRPSDAPVIWVKAGCTTRRDRSSTTIQSGISTVSFRVHSNSMDNLMRGFCTRVWRYKGKDPICCTSPPPPQFLRAFKGYPVQPITREEVVERALPRRRTLLEKARLSLMEKPINRRDAAVSTFIKAEKFNFTAKPDADPRLIQPRSDRFLVEHGQYIKAVEPHVFKALGRLNKYPMVAKGFNARDTAAILHKKWSSFKHPVCISLDASRFDQHVSREMLKFTHMVYRRFIKDSHFNRLCEMQLENVGYASCPEGRFKYKVSGRRMSGDMDTSLGNCVIMCGLTYELMGKKAEIFNNGDDCLIICEIDDAPSSEKIKQHYHGYGFNVVEEERVRTFERILFCQTQPVWAEGWVMCRSLTCIAKDLTYIGPKHDVENWLGAISECGLALADGVPVLSAFYRSMARPTSKGIRNSMQYACGMTQLAKGLTFNDFEISDRARLSFYNAFGVSPDEQIAIEKSMAPLDKLKQSTSTTEITLLDYINGKTKKTFGTFKT</sequence>
<protein>
    <recommendedName>
        <fullName evidence="1 7">RNA-directed RNA polymerase</fullName>
        <ecNumber evidence="1 7">2.7.7.48</ecNumber>
    </recommendedName>
</protein>
<dbReference type="Pfam" id="PF00998">
    <property type="entry name" value="RdRP_3"/>
    <property type="match status" value="1"/>
</dbReference>
<dbReference type="InterPro" id="IPR043502">
    <property type="entry name" value="DNA/RNA_pol_sf"/>
</dbReference>
<evidence type="ECO:0000256" key="7">
    <source>
        <dbReference type="RuleBase" id="RU363062"/>
    </source>
</evidence>
<keyword evidence="4 7" id="KW-0548">Nucleotidyltransferase</keyword>
<evidence type="ECO:0000256" key="1">
    <source>
        <dbReference type="ARBA" id="ARBA00012494"/>
    </source>
</evidence>